<dbReference type="Gene3D" id="2.60.120.10">
    <property type="entry name" value="Jelly Rolls"/>
    <property type="match status" value="1"/>
</dbReference>
<proteinExistence type="predicted"/>
<reference evidence="2 3" key="1">
    <citation type="submission" date="2020-01" db="EMBL/GenBank/DDBJ databases">
        <title>Paenibacillus soybeanensis sp. nov. isolated from the nodules of soybean (Glycine max(L.) Merr).</title>
        <authorList>
            <person name="Wang H."/>
        </authorList>
    </citation>
    <scope>NUCLEOTIDE SEQUENCE [LARGE SCALE GENOMIC DNA]</scope>
    <source>
        <strain evidence="2 3">DSM 23054</strain>
    </source>
</reference>
<dbReference type="EMBL" id="JAAAMU010000022">
    <property type="protein sequence ID" value="NBC72754.1"/>
    <property type="molecule type" value="Genomic_DNA"/>
</dbReference>
<dbReference type="OrthoDB" id="9798709at2"/>
<protein>
    <submittedName>
        <fullName evidence="2">Cupin domain-containing protein</fullName>
    </submittedName>
</protein>
<comment type="caution">
    <text evidence="2">The sequence shown here is derived from an EMBL/GenBank/DDBJ whole genome shotgun (WGS) entry which is preliminary data.</text>
</comment>
<dbReference type="InterPro" id="IPR013096">
    <property type="entry name" value="Cupin_2"/>
</dbReference>
<dbReference type="Pfam" id="PF07883">
    <property type="entry name" value="Cupin_2"/>
    <property type="match status" value="1"/>
</dbReference>
<sequence length="159" mass="17563">MEQTNKAVTGAVVAFAKDLEWFDTMPGEQMTIRIHSNQVGGAITVIEARVPALIGPPKHIHQEREEIFEILEGTFRFQLGDEEFEAPPGTSVVVPRGVPHTWANVGSNRGRILFTFVPGGIDDFFPEIGRHSMEEIGRLAEQNDTLIIGPPMFSTPVNI</sequence>
<dbReference type="AlphaFoldDB" id="A0A7X5C4V1"/>
<name>A0A7X5C4V1_9BACL</name>
<dbReference type="InterPro" id="IPR011051">
    <property type="entry name" value="RmlC_Cupin_sf"/>
</dbReference>
<gene>
    <name evidence="2" type="ORF">GT003_27535</name>
</gene>
<accession>A0A7X5C4V1</accession>
<keyword evidence="3" id="KW-1185">Reference proteome</keyword>
<dbReference type="Proteomes" id="UP000558113">
    <property type="component" value="Unassembled WGS sequence"/>
</dbReference>
<evidence type="ECO:0000313" key="3">
    <source>
        <dbReference type="Proteomes" id="UP000558113"/>
    </source>
</evidence>
<dbReference type="PANTHER" id="PTHR36440">
    <property type="entry name" value="PUTATIVE (AFU_ORTHOLOGUE AFUA_8G07350)-RELATED"/>
    <property type="match status" value="1"/>
</dbReference>
<organism evidence="2 3">
    <name type="scientific">Paenibacillus sacheonensis</name>
    <dbReference type="NCBI Taxonomy" id="742054"/>
    <lineage>
        <taxon>Bacteria</taxon>
        <taxon>Bacillati</taxon>
        <taxon>Bacillota</taxon>
        <taxon>Bacilli</taxon>
        <taxon>Bacillales</taxon>
        <taxon>Paenibacillaceae</taxon>
        <taxon>Paenibacillus</taxon>
    </lineage>
</organism>
<dbReference type="InterPro" id="IPR014710">
    <property type="entry name" value="RmlC-like_jellyroll"/>
</dbReference>
<dbReference type="RefSeq" id="WP_161704057.1">
    <property type="nucleotide sequence ID" value="NZ_JAAAMU010000022.1"/>
</dbReference>
<dbReference type="SUPFAM" id="SSF51182">
    <property type="entry name" value="RmlC-like cupins"/>
    <property type="match status" value="1"/>
</dbReference>
<feature type="domain" description="Cupin type-2" evidence="1">
    <location>
        <begin position="56"/>
        <end position="115"/>
    </location>
</feature>
<dbReference type="InterPro" id="IPR053146">
    <property type="entry name" value="QDO-like"/>
</dbReference>
<dbReference type="PANTHER" id="PTHR36440:SF1">
    <property type="entry name" value="PUTATIVE (AFU_ORTHOLOGUE AFUA_8G07350)-RELATED"/>
    <property type="match status" value="1"/>
</dbReference>
<evidence type="ECO:0000259" key="1">
    <source>
        <dbReference type="Pfam" id="PF07883"/>
    </source>
</evidence>
<evidence type="ECO:0000313" key="2">
    <source>
        <dbReference type="EMBL" id="NBC72754.1"/>
    </source>
</evidence>